<dbReference type="Pfam" id="PF10590">
    <property type="entry name" value="PNP_phzG_C"/>
    <property type="match status" value="1"/>
</dbReference>
<dbReference type="InterPro" id="IPR000659">
    <property type="entry name" value="Pyridox_Oxase"/>
</dbReference>
<dbReference type="EMBL" id="JBHSCQ010000022">
    <property type="protein sequence ID" value="MFC4266977.1"/>
    <property type="molecule type" value="Genomic_DNA"/>
</dbReference>
<keyword evidence="3" id="KW-0285">Flavoprotein</keyword>
<proteinExistence type="inferred from homology"/>
<accession>A0ABV8R547</accession>
<dbReference type="NCBIfam" id="NF004231">
    <property type="entry name" value="PRK05679.1"/>
    <property type="match status" value="1"/>
</dbReference>
<keyword evidence="5" id="KW-0560">Oxidoreductase</keyword>
<evidence type="ECO:0000256" key="1">
    <source>
        <dbReference type="ARBA" id="ARBA00001917"/>
    </source>
</evidence>
<keyword evidence="9" id="KW-1185">Reference proteome</keyword>
<dbReference type="Pfam" id="PF01243">
    <property type="entry name" value="PNPOx_N"/>
    <property type="match status" value="1"/>
</dbReference>
<keyword evidence="4" id="KW-0288">FMN</keyword>
<evidence type="ECO:0000256" key="2">
    <source>
        <dbReference type="ARBA" id="ARBA00007301"/>
    </source>
</evidence>
<dbReference type="Gene3D" id="2.30.110.10">
    <property type="entry name" value="Electron Transport, Fmn-binding Protein, Chain A"/>
    <property type="match status" value="1"/>
</dbReference>
<feature type="domain" description="Pyridoxamine 5'-phosphate oxidase N-terminal" evidence="6">
    <location>
        <begin position="42"/>
        <end position="157"/>
    </location>
</feature>
<dbReference type="InterPro" id="IPR011576">
    <property type="entry name" value="Pyridox_Oxase_N"/>
</dbReference>
<reference evidence="9" key="1">
    <citation type="journal article" date="2019" name="Int. J. Syst. Evol. Microbiol.">
        <title>The Global Catalogue of Microorganisms (GCM) 10K type strain sequencing project: providing services to taxonomists for standard genome sequencing and annotation.</title>
        <authorList>
            <consortium name="The Broad Institute Genomics Platform"/>
            <consortium name="The Broad Institute Genome Sequencing Center for Infectious Disease"/>
            <person name="Wu L."/>
            <person name="Ma J."/>
        </authorList>
    </citation>
    <scope>NUCLEOTIDE SEQUENCE [LARGE SCALE GENOMIC DNA]</scope>
    <source>
        <strain evidence="9">CGMCC 1.10698</strain>
    </source>
</reference>
<comment type="caution">
    <text evidence="8">The sequence shown here is derived from an EMBL/GenBank/DDBJ whole genome shotgun (WGS) entry which is preliminary data.</text>
</comment>
<dbReference type="InterPro" id="IPR012349">
    <property type="entry name" value="Split_barrel_FMN-bd"/>
</dbReference>
<gene>
    <name evidence="8" type="ORF">ACFOW9_15310</name>
</gene>
<comment type="cofactor">
    <cofactor evidence="1">
        <name>FMN</name>
        <dbReference type="ChEBI" id="CHEBI:58210"/>
    </cofactor>
</comment>
<dbReference type="SUPFAM" id="SSF50475">
    <property type="entry name" value="FMN-binding split barrel"/>
    <property type="match status" value="1"/>
</dbReference>
<evidence type="ECO:0000313" key="8">
    <source>
        <dbReference type="EMBL" id="MFC4266977.1"/>
    </source>
</evidence>
<evidence type="ECO:0000259" key="7">
    <source>
        <dbReference type="Pfam" id="PF10590"/>
    </source>
</evidence>
<evidence type="ECO:0000259" key="6">
    <source>
        <dbReference type="Pfam" id="PF01243"/>
    </source>
</evidence>
<evidence type="ECO:0000256" key="3">
    <source>
        <dbReference type="ARBA" id="ARBA00022630"/>
    </source>
</evidence>
<dbReference type="PIRSF" id="PIRSF000190">
    <property type="entry name" value="Pyd_amn-ph_oxd"/>
    <property type="match status" value="1"/>
</dbReference>
<sequence length="218" mass="24016">MQTLRSQLRAIPSITGQSPAFDSASAPEEPHELFLGWFRYALDAGVSEGHAATLSTVDEYGMPDARVLIVKDVTDDCDFKIATSDDSAKGHQLRQNSNCALTFYWSTLARSVRVRGSAHRASAAESAQDFLARQPQARAIALAGHQSSVLSSDAVREEAIARATAEIEADDSVVPADWGVWTIVPSSIEFWQGDPNRDHQRLRYTRLGAGWDRERLWS</sequence>
<name>A0ABV8R547_9MICC</name>
<evidence type="ECO:0000313" key="9">
    <source>
        <dbReference type="Proteomes" id="UP001595773"/>
    </source>
</evidence>
<dbReference type="PANTHER" id="PTHR10851:SF0">
    <property type="entry name" value="PYRIDOXINE-5'-PHOSPHATE OXIDASE"/>
    <property type="match status" value="1"/>
</dbReference>
<protein>
    <submittedName>
        <fullName evidence="8">Pyridoxal 5'-phosphate synthase</fullName>
    </submittedName>
</protein>
<feature type="domain" description="Pyridoxine 5'-phosphate oxidase dimerisation C-terminal" evidence="7">
    <location>
        <begin position="178"/>
        <end position="217"/>
    </location>
</feature>
<comment type="similarity">
    <text evidence="2">Belongs to the pyridoxamine 5'-phosphate oxidase family.</text>
</comment>
<organism evidence="8 9">
    <name type="scientific">Arthrobacter cryoconiti</name>
    <dbReference type="NCBI Taxonomy" id="748907"/>
    <lineage>
        <taxon>Bacteria</taxon>
        <taxon>Bacillati</taxon>
        <taxon>Actinomycetota</taxon>
        <taxon>Actinomycetes</taxon>
        <taxon>Micrococcales</taxon>
        <taxon>Micrococcaceae</taxon>
        <taxon>Arthrobacter</taxon>
    </lineage>
</organism>
<dbReference type="Proteomes" id="UP001595773">
    <property type="component" value="Unassembled WGS sequence"/>
</dbReference>
<evidence type="ECO:0000256" key="4">
    <source>
        <dbReference type="ARBA" id="ARBA00022643"/>
    </source>
</evidence>
<dbReference type="InterPro" id="IPR019576">
    <property type="entry name" value="Pyridoxamine_oxidase_dimer_C"/>
</dbReference>
<dbReference type="PANTHER" id="PTHR10851">
    <property type="entry name" value="PYRIDOXINE-5-PHOSPHATE OXIDASE"/>
    <property type="match status" value="1"/>
</dbReference>
<dbReference type="RefSeq" id="WP_230065808.1">
    <property type="nucleotide sequence ID" value="NZ_BAABLL010000010.1"/>
</dbReference>
<evidence type="ECO:0000256" key="5">
    <source>
        <dbReference type="ARBA" id="ARBA00023002"/>
    </source>
</evidence>